<dbReference type="InterPro" id="IPR033932">
    <property type="entry name" value="YtcJ-like"/>
</dbReference>
<feature type="domain" description="Amidohydrolase 3" evidence="2">
    <location>
        <begin position="84"/>
        <end position="567"/>
    </location>
</feature>
<evidence type="ECO:0000313" key="4">
    <source>
        <dbReference type="Proteomes" id="UP001484535"/>
    </source>
</evidence>
<comment type="caution">
    <text evidence="3">The sequence shown here is derived from an EMBL/GenBank/DDBJ whole genome shotgun (WGS) entry which is preliminary data.</text>
</comment>
<feature type="chain" id="PRO_5045767038" evidence="1">
    <location>
        <begin position="27"/>
        <end position="570"/>
    </location>
</feature>
<dbReference type="Gene3D" id="3.10.310.70">
    <property type="match status" value="1"/>
</dbReference>
<keyword evidence="1" id="KW-0732">Signal</keyword>
<dbReference type="InterPro" id="IPR013108">
    <property type="entry name" value="Amidohydro_3"/>
</dbReference>
<feature type="signal peptide" evidence="1">
    <location>
        <begin position="1"/>
        <end position="26"/>
    </location>
</feature>
<dbReference type="CDD" id="cd01300">
    <property type="entry name" value="YtcJ_like"/>
    <property type="match status" value="1"/>
</dbReference>
<dbReference type="SUPFAM" id="SSF51338">
    <property type="entry name" value="Composite domain of metallo-dependent hydrolases"/>
    <property type="match status" value="1"/>
</dbReference>
<name>A0ABV0CV09_9SPHN</name>
<accession>A0ABV0CV09</accession>
<dbReference type="EMBL" id="JBDLBR010000002">
    <property type="protein sequence ID" value="MEN7536709.1"/>
    <property type="molecule type" value="Genomic_DNA"/>
</dbReference>
<dbReference type="Proteomes" id="UP001484535">
    <property type="component" value="Unassembled WGS sequence"/>
</dbReference>
<dbReference type="SUPFAM" id="SSF51556">
    <property type="entry name" value="Metallo-dependent hydrolases"/>
    <property type="match status" value="1"/>
</dbReference>
<reference evidence="3 4" key="1">
    <citation type="submission" date="2024-05" db="EMBL/GenBank/DDBJ databases">
        <authorList>
            <person name="Park S."/>
        </authorList>
    </citation>
    <scope>NUCLEOTIDE SEQUENCE [LARGE SCALE GENOMIC DNA]</scope>
    <source>
        <strain evidence="3 4">DGU5</strain>
    </source>
</reference>
<protein>
    <submittedName>
        <fullName evidence="3">Amidohydrolase family protein</fullName>
    </submittedName>
</protein>
<keyword evidence="4" id="KW-1185">Reference proteome</keyword>
<dbReference type="RefSeq" id="WP_346784162.1">
    <property type="nucleotide sequence ID" value="NZ_JBDLBR010000002.1"/>
</dbReference>
<organism evidence="3 4">
    <name type="scientific">Aurantiacibacter flavus</name>
    <dbReference type="NCBI Taxonomy" id="3145232"/>
    <lineage>
        <taxon>Bacteria</taxon>
        <taxon>Pseudomonadati</taxon>
        <taxon>Pseudomonadota</taxon>
        <taxon>Alphaproteobacteria</taxon>
        <taxon>Sphingomonadales</taxon>
        <taxon>Erythrobacteraceae</taxon>
        <taxon>Aurantiacibacter</taxon>
    </lineage>
</organism>
<dbReference type="Gene3D" id="3.20.20.140">
    <property type="entry name" value="Metal-dependent hydrolases"/>
    <property type="match status" value="1"/>
</dbReference>
<evidence type="ECO:0000259" key="2">
    <source>
        <dbReference type="Pfam" id="PF07969"/>
    </source>
</evidence>
<dbReference type="PANTHER" id="PTHR22642:SF2">
    <property type="entry name" value="PROTEIN LONG AFTER FAR-RED 3"/>
    <property type="match status" value="1"/>
</dbReference>
<dbReference type="Gene3D" id="2.30.40.10">
    <property type="entry name" value="Urease, subunit C, domain 1"/>
    <property type="match status" value="1"/>
</dbReference>
<evidence type="ECO:0000313" key="3">
    <source>
        <dbReference type="EMBL" id="MEN7536709.1"/>
    </source>
</evidence>
<sequence length="570" mass="61042">MRGWTMHFKRLLLAGIVPLLAVPAHAQFNQPNDYPPPSADLVIEDAKIYTPDGWATTMAIADGVIVAVGSDGDIAPFRTVSTMVLDLDGRMVMPGLHDMHVHPMGAGMAQSACDIPHGSDAEAALAVVRECAEAAEPGAWITGGGYDNNSLGVPPTRELLDQVSPDNPVLLRDISGHTAWANSPALAIAGIDSSTRDPEGGIIERNASGEPTGVLRESAGSLVSGRIPEPSVEEGAAALAWSLGEMASFGITAFDDAGVSETTARAYDLLADRGDLDLRVRGCLWGGDQSLLGRHMEFARENFSPTCVKLVLDGVPTDGHTAAMVEPYVDAGHAQHDQTARERGLLLVPQDELNNQVAELDRRGFTVKFHAAGDAAVRAGLDAIEHTREVNGFSGQYHNVGHNSFVQMSDIGRARDMFASFEFSPYIWYPSPIIGDIRRAVGEERMERWIPVKDALDAGALVVPGSDWSVVPSVNPWIAIETLVTRQVPGGGGEMLGAQERITLDQAVDIFTRTSAQQMNFGHATGTIETGKLADIIVLDQNIFDVPITEVHETKVLMTFVGGEMVYKAE</sequence>
<evidence type="ECO:0000256" key="1">
    <source>
        <dbReference type="SAM" id="SignalP"/>
    </source>
</evidence>
<proteinExistence type="predicted"/>
<dbReference type="PANTHER" id="PTHR22642">
    <property type="entry name" value="IMIDAZOLONEPROPIONASE"/>
    <property type="match status" value="1"/>
</dbReference>
<dbReference type="InterPro" id="IPR032466">
    <property type="entry name" value="Metal_Hydrolase"/>
</dbReference>
<dbReference type="InterPro" id="IPR011059">
    <property type="entry name" value="Metal-dep_hydrolase_composite"/>
</dbReference>
<gene>
    <name evidence="3" type="ORF">ABDJ38_05950</name>
</gene>
<dbReference type="Pfam" id="PF07969">
    <property type="entry name" value="Amidohydro_3"/>
    <property type="match status" value="1"/>
</dbReference>